<dbReference type="KEGG" id="stac:ABII15_01830"/>
<protein>
    <submittedName>
        <fullName evidence="2">Uncharacterized protein</fullName>
    </submittedName>
</protein>
<proteinExistence type="predicted"/>
<accession>A0AAU8IL56</accession>
<reference evidence="2" key="1">
    <citation type="submission" date="2024-06" db="EMBL/GenBank/DDBJ databases">
        <title>Streptomyces sp. strain HUAS MG91 genome sequences.</title>
        <authorList>
            <person name="Mo P."/>
        </authorList>
    </citation>
    <scope>NUCLEOTIDE SEQUENCE</scope>
    <source>
        <strain evidence="2">HUAS MG91</strain>
    </source>
</reference>
<sequence>MIEDAGRDGYPSVVVHAAQPGGRRVHIRGEDAGLARSMTDLAEFLRRAGLEDAPLDDPDVVEWRGGGSGIWPARIDDPDDV</sequence>
<feature type="region of interest" description="Disordered" evidence="1">
    <location>
        <begin position="55"/>
        <end position="81"/>
    </location>
</feature>
<evidence type="ECO:0000313" key="2">
    <source>
        <dbReference type="EMBL" id="XCJ68773.1"/>
    </source>
</evidence>
<dbReference type="AlphaFoldDB" id="A0AAU8IL56"/>
<organism evidence="2">
    <name type="scientific">Streptomyces tabacisoli</name>
    <dbReference type="NCBI Taxonomy" id="3156398"/>
    <lineage>
        <taxon>Bacteria</taxon>
        <taxon>Bacillati</taxon>
        <taxon>Actinomycetota</taxon>
        <taxon>Actinomycetes</taxon>
        <taxon>Kitasatosporales</taxon>
        <taxon>Streptomycetaceae</taxon>
        <taxon>Streptomyces</taxon>
    </lineage>
</organism>
<gene>
    <name evidence="2" type="ORF">ABII15_01830</name>
</gene>
<name>A0AAU8IL56_9ACTN</name>
<evidence type="ECO:0000256" key="1">
    <source>
        <dbReference type="SAM" id="MobiDB-lite"/>
    </source>
</evidence>
<dbReference type="RefSeq" id="WP_353940457.1">
    <property type="nucleotide sequence ID" value="NZ_CP159534.1"/>
</dbReference>
<dbReference type="EMBL" id="CP159534">
    <property type="protein sequence ID" value="XCJ68773.1"/>
    <property type="molecule type" value="Genomic_DNA"/>
</dbReference>